<dbReference type="PROSITE" id="PS00166">
    <property type="entry name" value="ENOYL_COA_HYDRATASE"/>
    <property type="match status" value="1"/>
</dbReference>
<dbReference type="GO" id="GO:0003824">
    <property type="term" value="F:catalytic activity"/>
    <property type="evidence" value="ECO:0007669"/>
    <property type="project" value="InterPro"/>
</dbReference>
<reference evidence="3" key="1">
    <citation type="submission" date="2022-06" db="EMBL/GenBank/DDBJ databases">
        <title>Natrinema sp. a new haloarchaeum isolate from saline soil.</title>
        <authorList>
            <person name="Strakova D."/>
            <person name="Galisteo C."/>
            <person name="Sanchez-Porro C."/>
            <person name="Ventosa A."/>
        </authorList>
    </citation>
    <scope>NUCLEOTIDE SEQUENCE</scope>
    <source>
        <strain evidence="3">S1CR25-10</strain>
    </source>
</reference>
<dbReference type="Proteomes" id="UP001154061">
    <property type="component" value="Unassembled WGS sequence"/>
</dbReference>
<evidence type="ECO:0000313" key="4">
    <source>
        <dbReference type="Proteomes" id="UP001154061"/>
    </source>
</evidence>
<dbReference type="AlphaFoldDB" id="A0A9Q4Q1C0"/>
<sequence>MASTVDYTVDSDRATALVTLDRPDSLNTLNDRLIEELCDAIARAEADDEVRAIVLHGAGDEAFSAGYDITPAGEDGEEEDPVPSVDDLLDEFDAATDHVHAVWECDTPVIAAVDGYCLAGGSDLSMACDLVIASEESEFGYPGLRMAGVPPTLIYPFVMNLHEAKELLLTGKVVDAQRAAELGMVNRVVPRDRLMETVFAEVEEIRKMPGNNVRILKQVLNGTAEMQGAKPMFKFSELFDALGHHTEYGKEYYRIAATEGFDAALEYMNERNKGTRPPE</sequence>
<dbReference type="Pfam" id="PF00378">
    <property type="entry name" value="ECH_1"/>
    <property type="match status" value="1"/>
</dbReference>
<evidence type="ECO:0000313" key="3">
    <source>
        <dbReference type="EMBL" id="MDF9747825.1"/>
    </source>
</evidence>
<dbReference type="Gene3D" id="3.90.226.10">
    <property type="entry name" value="2-enoyl-CoA Hydratase, Chain A, domain 1"/>
    <property type="match status" value="1"/>
</dbReference>
<organism evidence="3 4">
    <name type="scientific">Natrinema salsiterrestre</name>
    <dbReference type="NCBI Taxonomy" id="2950540"/>
    <lineage>
        <taxon>Archaea</taxon>
        <taxon>Methanobacteriati</taxon>
        <taxon>Methanobacteriota</taxon>
        <taxon>Stenosarchaea group</taxon>
        <taxon>Halobacteria</taxon>
        <taxon>Halobacteriales</taxon>
        <taxon>Natrialbaceae</taxon>
        <taxon>Natrinema</taxon>
    </lineage>
</organism>
<keyword evidence="4" id="KW-1185">Reference proteome</keyword>
<dbReference type="EMBL" id="JAMQOT010000009">
    <property type="protein sequence ID" value="MDF9747825.1"/>
    <property type="molecule type" value="Genomic_DNA"/>
</dbReference>
<dbReference type="PANTHER" id="PTHR43802">
    <property type="entry name" value="ENOYL-COA HYDRATASE"/>
    <property type="match status" value="1"/>
</dbReference>
<comment type="caution">
    <text evidence="3">The sequence shown here is derived from an EMBL/GenBank/DDBJ whole genome shotgun (WGS) entry which is preliminary data.</text>
</comment>
<dbReference type="PANTHER" id="PTHR43802:SF1">
    <property type="entry name" value="IP11341P-RELATED"/>
    <property type="match status" value="1"/>
</dbReference>
<name>A0A9Q4Q1C0_9EURY</name>
<dbReference type="SUPFAM" id="SSF52096">
    <property type="entry name" value="ClpP/crotonase"/>
    <property type="match status" value="1"/>
</dbReference>
<protein>
    <submittedName>
        <fullName evidence="3">Enoyl-CoA hydratase-related protein</fullName>
    </submittedName>
</protein>
<dbReference type="CDD" id="cd06558">
    <property type="entry name" value="crotonase-like"/>
    <property type="match status" value="1"/>
</dbReference>
<proteinExistence type="inferred from homology"/>
<dbReference type="InterPro" id="IPR018376">
    <property type="entry name" value="Enoyl-CoA_hyd/isom_CS"/>
</dbReference>
<evidence type="ECO:0000256" key="1">
    <source>
        <dbReference type="ARBA" id="ARBA00005254"/>
    </source>
</evidence>
<accession>A0A9Q4Q1C0</accession>
<comment type="similarity">
    <text evidence="1 2">Belongs to the enoyl-CoA hydratase/isomerase family.</text>
</comment>
<dbReference type="InterPro" id="IPR001753">
    <property type="entry name" value="Enoyl-CoA_hydra/iso"/>
</dbReference>
<dbReference type="RefSeq" id="WP_277524189.1">
    <property type="nucleotide sequence ID" value="NZ_JAMQOT010000009.1"/>
</dbReference>
<evidence type="ECO:0000256" key="2">
    <source>
        <dbReference type="RuleBase" id="RU003707"/>
    </source>
</evidence>
<dbReference type="InterPro" id="IPR029045">
    <property type="entry name" value="ClpP/crotonase-like_dom_sf"/>
</dbReference>
<gene>
    <name evidence="3" type="ORF">NDI89_19790</name>
</gene>